<dbReference type="EMBL" id="CP045351">
    <property type="protein sequence ID" value="QFT28451.1"/>
    <property type="molecule type" value="Genomic_DNA"/>
</dbReference>
<accession>A0A5P9CR54</accession>
<dbReference type="PROSITE" id="PS51186">
    <property type="entry name" value="GNAT"/>
    <property type="match status" value="1"/>
</dbReference>
<evidence type="ECO:0000313" key="3">
    <source>
        <dbReference type="EMBL" id="QFT28451.1"/>
    </source>
</evidence>
<keyword evidence="1 3" id="KW-0808">Transferase</keyword>
<name>A0A5P9CR54_9VIBR</name>
<dbReference type="PANTHER" id="PTHR13947:SF37">
    <property type="entry name" value="LD18367P"/>
    <property type="match status" value="1"/>
</dbReference>
<evidence type="ECO:0000256" key="1">
    <source>
        <dbReference type="ARBA" id="ARBA00022679"/>
    </source>
</evidence>
<dbReference type="Pfam" id="PF00583">
    <property type="entry name" value="Acetyltransf_1"/>
    <property type="match status" value="1"/>
</dbReference>
<keyword evidence="3" id="KW-0614">Plasmid</keyword>
<dbReference type="CDD" id="cd04301">
    <property type="entry name" value="NAT_SF"/>
    <property type="match status" value="1"/>
</dbReference>
<dbReference type="RefSeq" id="WP_152432446.1">
    <property type="nucleotide sequence ID" value="NZ_CBCSDK010000009.1"/>
</dbReference>
<reference evidence="3 4" key="1">
    <citation type="submission" date="2019-10" db="EMBL/GenBank/DDBJ databases">
        <title>Complete genome sequence of Vibrio sp. strain THAF100, isolated from non-filtered water from the water column of tank 6 of a marine aquarium containing stony-coral fragments. Water maintained at 26 degree C.</title>
        <authorList>
            <person name="Ruckert C."/>
            <person name="Franco A."/>
            <person name="Kalinowski J."/>
            <person name="Glaeser S."/>
        </authorList>
    </citation>
    <scope>NUCLEOTIDE SEQUENCE [LARGE SCALE GENOMIC DNA]</scope>
    <source>
        <strain evidence="3 4">THAF100</strain>
        <plasmid evidence="4">pthaf100_a</plasmid>
    </source>
</reference>
<geneLocation type="plasmid" evidence="4">
    <name>pthaf100_a</name>
</geneLocation>
<proteinExistence type="predicted"/>
<dbReference type="PANTHER" id="PTHR13947">
    <property type="entry name" value="GNAT FAMILY N-ACETYLTRANSFERASE"/>
    <property type="match status" value="1"/>
</dbReference>
<protein>
    <submittedName>
        <fullName evidence="3">Acetyltransferase (GNAT) family protein</fullName>
    </submittedName>
</protein>
<feature type="domain" description="N-acetyltransferase" evidence="2">
    <location>
        <begin position="6"/>
        <end position="163"/>
    </location>
</feature>
<dbReference type="AlphaFoldDB" id="A0A5P9CR54"/>
<dbReference type="SUPFAM" id="SSF55729">
    <property type="entry name" value="Acyl-CoA N-acyltransferases (Nat)"/>
    <property type="match status" value="1"/>
</dbReference>
<dbReference type="OrthoDB" id="5419426at2"/>
<evidence type="ECO:0000259" key="2">
    <source>
        <dbReference type="PROSITE" id="PS51186"/>
    </source>
</evidence>
<keyword evidence="4" id="KW-1185">Reference proteome</keyword>
<dbReference type="Gene3D" id="3.40.630.30">
    <property type="match status" value="1"/>
</dbReference>
<evidence type="ECO:0000313" key="4">
    <source>
        <dbReference type="Proteomes" id="UP000326936"/>
    </source>
</evidence>
<dbReference type="InterPro" id="IPR016181">
    <property type="entry name" value="Acyl_CoA_acyltransferase"/>
</dbReference>
<gene>
    <name evidence="3" type="ORF">FIV01_18815</name>
</gene>
<organism evidence="3 4">
    <name type="scientific">Vibrio aquimaris</name>
    <dbReference type="NCBI Taxonomy" id="2587862"/>
    <lineage>
        <taxon>Bacteria</taxon>
        <taxon>Pseudomonadati</taxon>
        <taxon>Pseudomonadota</taxon>
        <taxon>Gammaproteobacteria</taxon>
        <taxon>Vibrionales</taxon>
        <taxon>Vibrionaceae</taxon>
        <taxon>Vibrio</taxon>
    </lineage>
</organism>
<dbReference type="InterPro" id="IPR050769">
    <property type="entry name" value="NAT_camello-type"/>
</dbReference>
<dbReference type="KEGG" id="vaq:FIV01_18815"/>
<dbReference type="InterPro" id="IPR000182">
    <property type="entry name" value="GNAT_dom"/>
</dbReference>
<sequence>MSERRLEIVPIIPAYDAAICEIIKRVGEEYGAVGEGFGPSDAEVENMSQYYLSGQNSLYLVALLNGKIVGGCGISPFSGDGRVCELKKLFLLKEGRGLGLGKQLTQQCLDFAEQKGFEQCYLDTLSSMSQAIKLYENLGFKHLSSPLVGTIHGGCDVWMLKHF</sequence>
<dbReference type="GO" id="GO:0008080">
    <property type="term" value="F:N-acetyltransferase activity"/>
    <property type="evidence" value="ECO:0007669"/>
    <property type="project" value="InterPro"/>
</dbReference>
<dbReference type="Proteomes" id="UP000326936">
    <property type="component" value="Plasmid pTHAF100_a"/>
</dbReference>